<keyword evidence="4" id="KW-1185">Reference proteome</keyword>
<feature type="chain" id="PRO_5004672965" description="SAG family member" evidence="2">
    <location>
        <begin position="19"/>
        <end position="246"/>
    </location>
</feature>
<feature type="region of interest" description="Disordered" evidence="1">
    <location>
        <begin position="93"/>
        <end position="115"/>
    </location>
</feature>
<feature type="region of interest" description="Disordered" evidence="1">
    <location>
        <begin position="131"/>
        <end position="160"/>
    </location>
</feature>
<reference evidence="3" key="1">
    <citation type="submission" date="2013-10" db="EMBL/GenBank/DDBJ databases">
        <title>Genomic analysis of the causative agents of coccidiosis in chickens.</title>
        <authorList>
            <person name="Reid A.J."/>
            <person name="Blake D."/>
            <person name="Billington K."/>
            <person name="Browne H."/>
            <person name="Dunn M."/>
            <person name="Hung S."/>
            <person name="Kawahara F."/>
            <person name="Miranda-Saavedra D."/>
            <person name="Mourier T."/>
            <person name="Nagra H."/>
            <person name="Otto T.D."/>
            <person name="Rawlings N."/>
            <person name="Sanchez A."/>
            <person name="Sanders M."/>
            <person name="Subramaniam C."/>
            <person name="Tay Y."/>
            <person name="Dear P."/>
            <person name="Doerig C."/>
            <person name="Gruber A."/>
            <person name="Parkinson J."/>
            <person name="Shirley M."/>
            <person name="Wan K.L."/>
            <person name="Berriman M."/>
            <person name="Tomley F."/>
            <person name="Pain A."/>
        </authorList>
    </citation>
    <scope>NUCLEOTIDE SEQUENCE [LARGE SCALE GENOMIC DNA]</scope>
    <source>
        <strain evidence="3">Houghton</strain>
    </source>
</reference>
<dbReference type="EMBL" id="HG713024">
    <property type="protein sequence ID" value="CDJ51830.1"/>
    <property type="molecule type" value="Genomic_DNA"/>
</dbReference>
<feature type="compositionally biased region" description="Polar residues" evidence="1">
    <location>
        <begin position="150"/>
        <end position="160"/>
    </location>
</feature>
<dbReference type="OrthoDB" id="346360at2759"/>
<evidence type="ECO:0000256" key="1">
    <source>
        <dbReference type="SAM" id="MobiDB-lite"/>
    </source>
</evidence>
<reference evidence="3" key="2">
    <citation type="submission" date="2013-10" db="EMBL/GenBank/DDBJ databases">
        <authorList>
            <person name="Aslett M."/>
        </authorList>
    </citation>
    <scope>NUCLEOTIDE SEQUENCE [LARGE SCALE GENOMIC DNA]</scope>
    <source>
        <strain evidence="3">Houghton</strain>
    </source>
</reference>
<evidence type="ECO:0000313" key="4">
    <source>
        <dbReference type="Proteomes" id="UP000030750"/>
    </source>
</evidence>
<dbReference type="AlphaFoldDB" id="U6LVK6"/>
<evidence type="ECO:0000256" key="2">
    <source>
        <dbReference type="SAM" id="SignalP"/>
    </source>
</evidence>
<dbReference type="Proteomes" id="UP000030750">
    <property type="component" value="Unassembled WGS sequence"/>
</dbReference>
<feature type="compositionally biased region" description="Low complexity" evidence="1">
    <location>
        <begin position="135"/>
        <end position="146"/>
    </location>
</feature>
<evidence type="ECO:0008006" key="5">
    <source>
        <dbReference type="Google" id="ProtNLM"/>
    </source>
</evidence>
<evidence type="ECO:0000313" key="3">
    <source>
        <dbReference type="EMBL" id="CDJ51830.1"/>
    </source>
</evidence>
<name>U6LVK6_9EIME</name>
<proteinExistence type="predicted"/>
<feature type="signal peptide" evidence="2">
    <location>
        <begin position="1"/>
        <end position="18"/>
    </location>
</feature>
<accession>U6LVK6</accession>
<sequence length="246" mass="24987">MKLTFVPIALVLSTAATSHVTFGRSKILSASMLSGMLFGTNAPETAVPASVAATVEAAVGSDAPSGGDELSATATGGSADLTPKADVVRELAEQTQQPDSGAPGQEVLASQTDARAAKAEEVTEKIVAAATENGAPASSAAPADAAVTETKASPTNMEKQQLTEEDAAKNSELLQSVSESAEASWISKVSKDSAIEALLPLVALTPVLAAAGFHADIDESTPGAPPLVRFPSIDYAVHVEDLKNYD</sequence>
<keyword evidence="2" id="KW-0732">Signal</keyword>
<dbReference type="VEuPathDB" id="ToxoDB:EBH_0002010"/>
<gene>
    <name evidence="3" type="ORF">EBH_0002010</name>
</gene>
<organism evidence="3 4">
    <name type="scientific">Eimeria brunetti</name>
    <dbReference type="NCBI Taxonomy" id="51314"/>
    <lineage>
        <taxon>Eukaryota</taxon>
        <taxon>Sar</taxon>
        <taxon>Alveolata</taxon>
        <taxon>Apicomplexa</taxon>
        <taxon>Conoidasida</taxon>
        <taxon>Coccidia</taxon>
        <taxon>Eucoccidiorida</taxon>
        <taxon>Eimeriorina</taxon>
        <taxon>Eimeriidae</taxon>
        <taxon>Eimeria</taxon>
    </lineage>
</organism>
<protein>
    <recommendedName>
        <fullName evidence="5">SAG family member</fullName>
    </recommendedName>
</protein>
<feature type="region of interest" description="Disordered" evidence="1">
    <location>
        <begin position="60"/>
        <end position="80"/>
    </location>
</feature>